<evidence type="ECO:0000313" key="1">
    <source>
        <dbReference type="EMBL" id="KXA21145.1"/>
    </source>
</evidence>
<protein>
    <submittedName>
        <fullName evidence="1">Uncharacterized protein</fullName>
    </submittedName>
</protein>
<dbReference type="AlphaFoldDB" id="A0A133NXX0"/>
<reference evidence="1 2" key="1">
    <citation type="submission" date="2016-01" db="EMBL/GenBank/DDBJ databases">
        <authorList>
            <person name="Oliw E.H."/>
        </authorList>
    </citation>
    <scope>NUCLEOTIDE SEQUENCE [LARGE SCALE GENOMIC DNA]</scope>
    <source>
        <strain evidence="1 2">PSS_7772B</strain>
    </source>
</reference>
<dbReference type="Proteomes" id="UP000070687">
    <property type="component" value="Unassembled WGS sequence"/>
</dbReference>
<sequence length="52" mass="6006">MDVNILSSATLIYAVLRHTDTMAFFIKYRCLFLIFAQGRGYVEYMSRPLVGL</sequence>
<comment type="caution">
    <text evidence="1">The sequence shown here is derived from an EMBL/GenBank/DDBJ whole genome shotgun (WGS) entry which is preliminary data.</text>
</comment>
<proteinExistence type="predicted"/>
<accession>A0A133NXX0</accession>
<name>A0A133NXX0_GARVA</name>
<dbReference type="PATRIC" id="fig|2702.100.peg.613"/>
<gene>
    <name evidence="1" type="ORF">HMPREF3208_00636</name>
</gene>
<evidence type="ECO:0000313" key="2">
    <source>
        <dbReference type="Proteomes" id="UP000070687"/>
    </source>
</evidence>
<dbReference type="EMBL" id="LRQB01000035">
    <property type="protein sequence ID" value="KXA21145.1"/>
    <property type="molecule type" value="Genomic_DNA"/>
</dbReference>
<organism evidence="1 2">
    <name type="scientific">Gardnerella vaginalis</name>
    <dbReference type="NCBI Taxonomy" id="2702"/>
    <lineage>
        <taxon>Bacteria</taxon>
        <taxon>Bacillati</taxon>
        <taxon>Actinomycetota</taxon>
        <taxon>Actinomycetes</taxon>
        <taxon>Bifidobacteriales</taxon>
        <taxon>Bifidobacteriaceae</taxon>
        <taxon>Gardnerella</taxon>
    </lineage>
</organism>